<evidence type="ECO:0000256" key="1">
    <source>
        <dbReference type="ARBA" id="ARBA00006739"/>
    </source>
</evidence>
<dbReference type="AlphaFoldDB" id="A0A7W7N9P0"/>
<dbReference type="Pfam" id="PF00535">
    <property type="entry name" value="Glycos_transf_2"/>
    <property type="match status" value="1"/>
</dbReference>
<sequence length="273" mass="32199">MSNFSVVISVYFKENPIFLRQSLESVINQTLRPNEIVLVKDGPLKEELDSLIDEYEKNYSEIFKVIALPENKGLANALNIGIKNAKNSLIARMDSDDICFNDRFEKQLKALNELDLDIVGGQITEFGKDINEVISHRIVPCEHSEIVKLLKFRSPFSHPTILFKKEVFNDLNGYDSSIFPEDYDFFVRAYLKNYKFGNVPDEVLWFRLGENKSDAIKRRWGISYARNEFNLYRKFLNINFYNYFDFLKVILLKLPIRLLPFFMFKFIYFKMAR</sequence>
<evidence type="ECO:0000313" key="6">
    <source>
        <dbReference type="Proteomes" id="UP000561681"/>
    </source>
</evidence>
<dbReference type="RefSeq" id="WP_184165484.1">
    <property type="nucleotide sequence ID" value="NZ_JACHLD010000006.1"/>
</dbReference>
<keyword evidence="6" id="KW-1185">Reference proteome</keyword>
<comment type="similarity">
    <text evidence="1">Belongs to the glycosyltransferase 2 family.</text>
</comment>
<dbReference type="PANTHER" id="PTHR43685:SF5">
    <property type="entry name" value="GLYCOSYLTRANSFERASE EPSE-RELATED"/>
    <property type="match status" value="1"/>
</dbReference>
<dbReference type="Proteomes" id="UP000561681">
    <property type="component" value="Unassembled WGS sequence"/>
</dbReference>
<reference evidence="5 6" key="1">
    <citation type="submission" date="2020-08" db="EMBL/GenBank/DDBJ databases">
        <title>Functional genomics of gut bacteria from endangered species of beetles.</title>
        <authorList>
            <person name="Carlos-Shanley C."/>
        </authorList>
    </citation>
    <scope>NUCLEOTIDE SEQUENCE [LARGE SCALE GENOMIC DNA]</scope>
    <source>
        <strain evidence="5 6">S00142</strain>
    </source>
</reference>
<keyword evidence="3 5" id="KW-0808">Transferase</keyword>
<dbReference type="InterPro" id="IPR050834">
    <property type="entry name" value="Glycosyltransf_2"/>
</dbReference>
<dbReference type="GO" id="GO:0016757">
    <property type="term" value="F:glycosyltransferase activity"/>
    <property type="evidence" value="ECO:0007669"/>
    <property type="project" value="UniProtKB-KW"/>
</dbReference>
<protein>
    <submittedName>
        <fullName evidence="5">Glycosyltransferase involved in cell wall biosynthesis</fullName>
    </submittedName>
</protein>
<organism evidence="5 6">
    <name type="scientific">Flavobacterium nitrogenifigens</name>
    <dbReference type="NCBI Taxonomy" id="1617283"/>
    <lineage>
        <taxon>Bacteria</taxon>
        <taxon>Pseudomonadati</taxon>
        <taxon>Bacteroidota</taxon>
        <taxon>Flavobacteriia</taxon>
        <taxon>Flavobacteriales</taxon>
        <taxon>Flavobacteriaceae</taxon>
        <taxon>Flavobacterium</taxon>
    </lineage>
</organism>
<evidence type="ECO:0000256" key="2">
    <source>
        <dbReference type="ARBA" id="ARBA00022676"/>
    </source>
</evidence>
<accession>A0A7W7N9P0</accession>
<evidence type="ECO:0000313" key="5">
    <source>
        <dbReference type="EMBL" id="MBB4803674.1"/>
    </source>
</evidence>
<proteinExistence type="inferred from homology"/>
<dbReference type="PANTHER" id="PTHR43685">
    <property type="entry name" value="GLYCOSYLTRANSFERASE"/>
    <property type="match status" value="1"/>
</dbReference>
<feature type="domain" description="Glycosyltransferase 2-like" evidence="4">
    <location>
        <begin position="5"/>
        <end position="168"/>
    </location>
</feature>
<comment type="caution">
    <text evidence="5">The sequence shown here is derived from an EMBL/GenBank/DDBJ whole genome shotgun (WGS) entry which is preliminary data.</text>
</comment>
<dbReference type="InterPro" id="IPR001173">
    <property type="entry name" value="Glyco_trans_2-like"/>
</dbReference>
<dbReference type="EMBL" id="JACHLD010000006">
    <property type="protein sequence ID" value="MBB4803674.1"/>
    <property type="molecule type" value="Genomic_DNA"/>
</dbReference>
<dbReference type="Gene3D" id="3.90.550.10">
    <property type="entry name" value="Spore Coat Polysaccharide Biosynthesis Protein SpsA, Chain A"/>
    <property type="match status" value="1"/>
</dbReference>
<keyword evidence="2" id="KW-0328">Glycosyltransferase</keyword>
<gene>
    <name evidence="5" type="ORF">HNP37_003749</name>
</gene>
<dbReference type="SUPFAM" id="SSF53448">
    <property type="entry name" value="Nucleotide-diphospho-sugar transferases"/>
    <property type="match status" value="1"/>
</dbReference>
<name>A0A7W7N9P0_9FLAO</name>
<dbReference type="InterPro" id="IPR029044">
    <property type="entry name" value="Nucleotide-diphossugar_trans"/>
</dbReference>
<evidence type="ECO:0000259" key="4">
    <source>
        <dbReference type="Pfam" id="PF00535"/>
    </source>
</evidence>
<evidence type="ECO:0000256" key="3">
    <source>
        <dbReference type="ARBA" id="ARBA00022679"/>
    </source>
</evidence>